<dbReference type="SUPFAM" id="SSF53335">
    <property type="entry name" value="S-adenosyl-L-methionine-dependent methyltransferases"/>
    <property type="match status" value="1"/>
</dbReference>
<dbReference type="Pfam" id="PF05050">
    <property type="entry name" value="Methyltransf_21"/>
    <property type="match status" value="1"/>
</dbReference>
<dbReference type="Proteomes" id="UP000315115">
    <property type="component" value="Chromosome 1"/>
</dbReference>
<evidence type="ECO:0000313" key="2">
    <source>
        <dbReference type="EMBL" id="BBL87557.1"/>
    </source>
</evidence>
<gene>
    <name evidence="2" type="ORF">VroAM7_02100</name>
</gene>
<dbReference type="Gene3D" id="3.40.50.150">
    <property type="entry name" value="Vaccinia Virus protein VP39"/>
    <property type="match status" value="1"/>
</dbReference>
<dbReference type="RefSeq" id="WP_143691737.1">
    <property type="nucleotide sequence ID" value="NZ_AP019798.1"/>
</dbReference>
<sequence length="357" mass="41238">MTTIDFHKLGHWEQCPNARDFWNKDIQTPRYAIGKNCQSLDINMISPLDGIVDDYSTSSTWNNIPVVHSSQVPKNSLVVNCSTSVSPVSVEKVFSNREWCLLSLNSVIHASEGTLKLPLFSQDMWHLVEHDADKLNKIYRSLADNESKHVFLDTIAYRLYLQPSVMKNYKNRISEQYFEDFMAFENDVFVDAGGFDGDTTEEFAVRYPTYKKIYLIEPSSKNMDNAKRRLKNFSRIEFIQRAVSNKYQELTFDEDSGSASNVSDSGSIKVIAEPIDDLIKEKVTFLKMDLEGWEVQALEGSASIIKQDKPKLAIAVYHSSKDYISLYDYIMNINPDYKVYMRHYTEGWSETIMFFKR</sequence>
<dbReference type="EMBL" id="AP019798">
    <property type="protein sequence ID" value="BBL87557.1"/>
    <property type="molecule type" value="Genomic_DNA"/>
</dbReference>
<dbReference type="NCBIfam" id="TIGR01444">
    <property type="entry name" value="fkbM_fam"/>
    <property type="match status" value="1"/>
</dbReference>
<dbReference type="AlphaFoldDB" id="A0A510I236"/>
<proteinExistence type="predicted"/>
<name>A0A510I236_9VIBR</name>
<dbReference type="InterPro" id="IPR006342">
    <property type="entry name" value="FkbM_mtfrase"/>
</dbReference>
<dbReference type="PANTHER" id="PTHR34203">
    <property type="entry name" value="METHYLTRANSFERASE, FKBM FAMILY PROTEIN"/>
    <property type="match status" value="1"/>
</dbReference>
<feature type="domain" description="Methyltransferase FkbM" evidence="1">
    <location>
        <begin position="191"/>
        <end position="320"/>
    </location>
</feature>
<protein>
    <recommendedName>
        <fullName evidence="1">Methyltransferase FkbM domain-containing protein</fullName>
    </recommendedName>
</protein>
<dbReference type="InterPro" id="IPR052514">
    <property type="entry name" value="SAM-dependent_MTase"/>
</dbReference>
<dbReference type="PANTHER" id="PTHR34203:SF15">
    <property type="entry name" value="SLL1173 PROTEIN"/>
    <property type="match status" value="1"/>
</dbReference>
<dbReference type="InterPro" id="IPR029063">
    <property type="entry name" value="SAM-dependent_MTases_sf"/>
</dbReference>
<accession>A0A510I236</accession>
<evidence type="ECO:0000259" key="1">
    <source>
        <dbReference type="Pfam" id="PF05050"/>
    </source>
</evidence>
<evidence type="ECO:0000313" key="3">
    <source>
        <dbReference type="Proteomes" id="UP000315115"/>
    </source>
</evidence>
<organism evidence="2 3">
    <name type="scientific">Vibrio rotiferianus</name>
    <dbReference type="NCBI Taxonomy" id="190895"/>
    <lineage>
        <taxon>Bacteria</taxon>
        <taxon>Pseudomonadati</taxon>
        <taxon>Pseudomonadota</taxon>
        <taxon>Gammaproteobacteria</taxon>
        <taxon>Vibrionales</taxon>
        <taxon>Vibrionaceae</taxon>
        <taxon>Vibrio</taxon>
    </lineage>
</organism>
<reference evidence="3" key="1">
    <citation type="submission" date="2019-07" db="EMBL/GenBank/DDBJ databases">
        <title>Complete Genome Sequences of Vibrion rotiferianus strain AM7.</title>
        <authorList>
            <person name="Miyazaki K."/>
            <person name="Wiseschart A."/>
            <person name="Pootanakit K."/>
            <person name="Ishimori K."/>
            <person name="Kitahara K."/>
        </authorList>
    </citation>
    <scope>NUCLEOTIDE SEQUENCE [LARGE SCALE GENOMIC DNA]</scope>
    <source>
        <strain evidence="3">AM7</strain>
    </source>
</reference>